<feature type="region of interest" description="Disordered" evidence="1">
    <location>
        <begin position="314"/>
        <end position="388"/>
    </location>
</feature>
<proteinExistence type="predicted"/>
<sequence length="423" mass="48181">MSTIRNGRISSKFKYVKVEGIPELGLEPLEREYSDDDYLSVASDSSFASTTAVKERRKISRAEGCFITKESGYALKKAHWVNPVGNDATLKYEVEAFLRDLGLVRPKFSLHAASNMTPLNRDIHYTLDKLGFLAVTCAKETLQSLISLVEKENEEWKNRGGQYIRYFRLDQPPFTDAKYELVPLHARHFLQKGSSFLVYTELDAKTVSRKMYYAAPDGALREGRDNNQPRLPAFTTCQTPRASKDVLNPFLVVLNAEIAFRRFKRRSYPLCDEYTELVDLTIDLVNKIYFKPLIDQLEWNHSQLRSAYSIDVESDAETERTPTVDQVRTGGTVDNDKTRSTGSVSEQSKTGTLVEKAGTSVSQDQPIRDRNSRLGYIVKNPGPGASHDETVEYYQYLMSGCDYVDEDNSDEDEDEDEDEDWRV</sequence>
<dbReference type="Proteomes" id="UP000521872">
    <property type="component" value="Unassembled WGS sequence"/>
</dbReference>
<feature type="compositionally biased region" description="Acidic residues" evidence="1">
    <location>
        <begin position="403"/>
        <end position="423"/>
    </location>
</feature>
<keyword evidence="3" id="KW-1185">Reference proteome</keyword>
<reference evidence="2 3" key="1">
    <citation type="submission" date="2019-12" db="EMBL/GenBank/DDBJ databases">
        <authorList>
            <person name="Floudas D."/>
            <person name="Bentzer J."/>
            <person name="Ahren D."/>
            <person name="Johansson T."/>
            <person name="Persson P."/>
            <person name="Tunlid A."/>
        </authorList>
    </citation>
    <scope>NUCLEOTIDE SEQUENCE [LARGE SCALE GENOMIC DNA]</scope>
    <source>
        <strain evidence="2 3">CBS 102.39</strain>
    </source>
</reference>
<evidence type="ECO:0000313" key="2">
    <source>
        <dbReference type="EMBL" id="KAF4620445.1"/>
    </source>
</evidence>
<comment type="caution">
    <text evidence="2">The sequence shown here is derived from an EMBL/GenBank/DDBJ whole genome shotgun (WGS) entry which is preliminary data.</text>
</comment>
<dbReference type="AlphaFoldDB" id="A0A8H4VU64"/>
<accession>A0A8H4VU64</accession>
<feature type="compositionally biased region" description="Polar residues" evidence="1">
    <location>
        <begin position="340"/>
        <end position="351"/>
    </location>
</feature>
<name>A0A8H4VU64_9AGAR</name>
<gene>
    <name evidence="2" type="ORF">D9613_000940</name>
</gene>
<evidence type="ECO:0000256" key="1">
    <source>
        <dbReference type="SAM" id="MobiDB-lite"/>
    </source>
</evidence>
<evidence type="ECO:0000313" key="3">
    <source>
        <dbReference type="Proteomes" id="UP000521872"/>
    </source>
</evidence>
<organism evidence="2 3">
    <name type="scientific">Agrocybe pediades</name>
    <dbReference type="NCBI Taxonomy" id="84607"/>
    <lineage>
        <taxon>Eukaryota</taxon>
        <taxon>Fungi</taxon>
        <taxon>Dikarya</taxon>
        <taxon>Basidiomycota</taxon>
        <taxon>Agaricomycotina</taxon>
        <taxon>Agaricomycetes</taxon>
        <taxon>Agaricomycetidae</taxon>
        <taxon>Agaricales</taxon>
        <taxon>Agaricineae</taxon>
        <taxon>Strophariaceae</taxon>
        <taxon>Agrocybe</taxon>
    </lineage>
</organism>
<dbReference type="EMBL" id="JAACJL010000015">
    <property type="protein sequence ID" value="KAF4620445.1"/>
    <property type="molecule type" value="Genomic_DNA"/>
</dbReference>
<feature type="region of interest" description="Disordered" evidence="1">
    <location>
        <begin position="402"/>
        <end position="423"/>
    </location>
</feature>
<protein>
    <submittedName>
        <fullName evidence="2">Uncharacterized protein</fullName>
    </submittedName>
</protein>